<reference evidence="1 2" key="1">
    <citation type="journal article" date="2018" name="Syst. Appl. Microbiol.">
        <title>Pectobacterium zantedeschiae sp. nov. a new species of a soft rot pathogen isolated from Calla lily (Zantedeschia spp.).</title>
        <authorList>
            <person name="Waleron M."/>
            <person name="Misztak A."/>
            <person name="Waleron M."/>
            <person name="Franczuk M."/>
            <person name="Jonca J."/>
            <person name="Wielgomas B."/>
            <person name="Mikicinski A."/>
            <person name="Popovic T."/>
            <person name="Waleron K."/>
        </authorList>
    </citation>
    <scope>NUCLEOTIDE SEQUENCE [LARGE SCALE GENOMIC DNA]</scope>
    <source>
        <strain evidence="1 2">9M</strain>
    </source>
</reference>
<dbReference type="EMBL" id="NWTM01000001">
    <property type="protein sequence ID" value="RYC43855.1"/>
    <property type="molecule type" value="Genomic_DNA"/>
</dbReference>
<sequence>MAIKLPGSGYAVVRCRDHVVIATFKDFPEFDRALTYRQGDTISFMPLKLEEIIGTPTLFTQMLERAGYRVSQVYNNNI</sequence>
<evidence type="ECO:0000313" key="2">
    <source>
        <dbReference type="Proteomes" id="UP001138460"/>
    </source>
</evidence>
<dbReference type="AlphaFoldDB" id="A0A9X8P520"/>
<protein>
    <submittedName>
        <fullName evidence="1">Uncharacterized protein</fullName>
    </submittedName>
</protein>
<dbReference type="OrthoDB" id="6420338at2"/>
<proteinExistence type="predicted"/>
<gene>
    <name evidence="1" type="ORF">CLR69_02080</name>
</gene>
<evidence type="ECO:0000313" key="1">
    <source>
        <dbReference type="EMBL" id="RYC43855.1"/>
    </source>
</evidence>
<name>A0A9X8P520_9GAMM</name>
<accession>A0A9X8P520</accession>
<dbReference type="Proteomes" id="UP001138460">
    <property type="component" value="Unassembled WGS sequence"/>
</dbReference>
<keyword evidence="2" id="KW-1185">Reference proteome</keyword>
<organism evidence="1 2">
    <name type="scientific">Pectobacterium zantedeschiae</name>
    <dbReference type="NCBI Taxonomy" id="2034769"/>
    <lineage>
        <taxon>Bacteria</taxon>
        <taxon>Pseudomonadati</taxon>
        <taxon>Pseudomonadota</taxon>
        <taxon>Gammaproteobacteria</taxon>
        <taxon>Enterobacterales</taxon>
        <taxon>Pectobacteriaceae</taxon>
        <taxon>Pectobacterium</taxon>
    </lineage>
</organism>
<comment type="caution">
    <text evidence="1">The sequence shown here is derived from an EMBL/GenBank/DDBJ whole genome shotgun (WGS) entry which is preliminary data.</text>
</comment>